<dbReference type="eggNOG" id="arCOG01210">
    <property type="taxonomic scope" value="Archaea"/>
</dbReference>
<evidence type="ECO:0000313" key="1">
    <source>
        <dbReference type="EMBL" id="ABL77544.1"/>
    </source>
</evidence>
<dbReference type="STRING" id="368408.Tpen_0134"/>
<protein>
    <recommendedName>
        <fullName evidence="3">Transcriptional regulator</fullName>
    </recommendedName>
</protein>
<dbReference type="KEGG" id="tpe:Tpen_0134"/>
<dbReference type="AlphaFoldDB" id="A1RWG4"/>
<dbReference type="EMBL" id="CP000505">
    <property type="protein sequence ID" value="ABL77544.1"/>
    <property type="molecule type" value="Genomic_DNA"/>
</dbReference>
<dbReference type="RefSeq" id="WP_011751809.1">
    <property type="nucleotide sequence ID" value="NC_008698.1"/>
</dbReference>
<evidence type="ECO:0000313" key="2">
    <source>
        <dbReference type="Proteomes" id="UP000000641"/>
    </source>
</evidence>
<name>A1RWG4_THEPD</name>
<keyword evidence="2" id="KW-1185">Reference proteome</keyword>
<sequence>MAEYIRLAKLLRELESLAPECRAFFRVLSLFLENPDEAFTKYRVEKETALSHVARVLERMVSMGVLEIVDENPRLYRLNKQSPFLQHLLEPLVKA</sequence>
<gene>
    <name evidence="1" type="ordered locus">Tpen_0134</name>
</gene>
<dbReference type="HOGENOM" id="CLU_2393049_0_0_2"/>
<accession>A1RWG4</accession>
<proteinExistence type="predicted"/>
<organism evidence="1 2">
    <name type="scientific">Thermofilum pendens (strain DSM 2475 / Hrk 5)</name>
    <dbReference type="NCBI Taxonomy" id="368408"/>
    <lineage>
        <taxon>Archaea</taxon>
        <taxon>Thermoproteota</taxon>
        <taxon>Thermoprotei</taxon>
        <taxon>Thermofilales</taxon>
        <taxon>Thermofilaceae</taxon>
        <taxon>Thermofilum</taxon>
    </lineage>
</organism>
<evidence type="ECO:0008006" key="3">
    <source>
        <dbReference type="Google" id="ProtNLM"/>
    </source>
</evidence>
<dbReference type="OrthoDB" id="378836at2157"/>
<dbReference type="Proteomes" id="UP000000641">
    <property type="component" value="Chromosome"/>
</dbReference>
<reference evidence="2" key="1">
    <citation type="journal article" date="2008" name="J. Bacteriol.">
        <title>Genome sequence of Thermofilum pendens reveals an exceptional loss of biosynthetic pathways without genome reduction.</title>
        <authorList>
            <person name="Anderson I."/>
            <person name="Rodriguez J."/>
            <person name="Susanti D."/>
            <person name="Porat I."/>
            <person name="Reich C."/>
            <person name="Ulrich L.E."/>
            <person name="Elkins J.G."/>
            <person name="Mavromatis K."/>
            <person name="Lykidis A."/>
            <person name="Kim E."/>
            <person name="Thompson L.S."/>
            <person name="Nolan M."/>
            <person name="Land M."/>
            <person name="Copeland A."/>
            <person name="Lapidus A."/>
            <person name="Lucas S."/>
            <person name="Detter C."/>
            <person name="Zhulin I.B."/>
            <person name="Olsen G.J."/>
            <person name="Whitman W."/>
            <person name="Mukhopadhyay B."/>
            <person name="Bristow J."/>
            <person name="Kyrpides N."/>
        </authorList>
    </citation>
    <scope>NUCLEOTIDE SEQUENCE [LARGE SCALE GENOMIC DNA]</scope>
    <source>
        <strain evidence="2">DSM 2475 / Hrk 5</strain>
    </source>
</reference>
<dbReference type="GeneID" id="4602177"/>
<dbReference type="EnsemblBacteria" id="ABL77544">
    <property type="protein sequence ID" value="ABL77544"/>
    <property type="gene ID" value="Tpen_0134"/>
</dbReference>